<protein>
    <submittedName>
        <fullName evidence="2">Uncharacterized protein</fullName>
    </submittedName>
</protein>
<gene>
    <name evidence="2" type="ORF">V9T40_001747</name>
</gene>
<feature type="chain" id="PRO_5042885200" evidence="1">
    <location>
        <begin position="18"/>
        <end position="117"/>
    </location>
</feature>
<proteinExistence type="predicted"/>
<evidence type="ECO:0000313" key="3">
    <source>
        <dbReference type="Proteomes" id="UP001367676"/>
    </source>
</evidence>
<feature type="signal peptide" evidence="1">
    <location>
        <begin position="1"/>
        <end position="17"/>
    </location>
</feature>
<reference evidence="2 3" key="1">
    <citation type="submission" date="2024-03" db="EMBL/GenBank/DDBJ databases">
        <title>Adaptation during the transition from Ophiocordyceps entomopathogen to insect associate is accompanied by gene loss and intensified selection.</title>
        <authorList>
            <person name="Ward C.M."/>
            <person name="Onetto C.A."/>
            <person name="Borneman A.R."/>
        </authorList>
    </citation>
    <scope>NUCLEOTIDE SEQUENCE [LARGE SCALE GENOMIC DNA]</scope>
    <source>
        <strain evidence="2">AWRI1</strain>
        <tissue evidence="2">Single Adult Female</tissue>
    </source>
</reference>
<dbReference type="AlphaFoldDB" id="A0AAN9Y3G6"/>
<name>A0AAN9Y3G6_9HEMI</name>
<evidence type="ECO:0000256" key="1">
    <source>
        <dbReference type="SAM" id="SignalP"/>
    </source>
</evidence>
<accession>A0AAN9Y3G6</accession>
<keyword evidence="1" id="KW-0732">Signal</keyword>
<keyword evidence="3" id="KW-1185">Reference proteome</keyword>
<dbReference type="Proteomes" id="UP001367676">
    <property type="component" value="Unassembled WGS sequence"/>
</dbReference>
<organism evidence="2 3">
    <name type="scientific">Parthenolecanium corni</name>
    <dbReference type="NCBI Taxonomy" id="536013"/>
    <lineage>
        <taxon>Eukaryota</taxon>
        <taxon>Metazoa</taxon>
        <taxon>Ecdysozoa</taxon>
        <taxon>Arthropoda</taxon>
        <taxon>Hexapoda</taxon>
        <taxon>Insecta</taxon>
        <taxon>Pterygota</taxon>
        <taxon>Neoptera</taxon>
        <taxon>Paraneoptera</taxon>
        <taxon>Hemiptera</taxon>
        <taxon>Sternorrhyncha</taxon>
        <taxon>Coccoidea</taxon>
        <taxon>Coccidae</taxon>
        <taxon>Parthenolecanium</taxon>
    </lineage>
</organism>
<dbReference type="EMBL" id="JBBCAQ010000022">
    <property type="protein sequence ID" value="KAK7590134.1"/>
    <property type="molecule type" value="Genomic_DNA"/>
</dbReference>
<comment type="caution">
    <text evidence="2">The sequence shown here is derived from an EMBL/GenBank/DDBJ whole genome shotgun (WGS) entry which is preliminary data.</text>
</comment>
<sequence length="117" mass="13435">MKFLIVITVLAFALTAADDDGFVKVRNNGSYVAIFRETYNLDGQTISKSSKPFPILQSRTIDIPNTMTNSRGGGRLKKGWIKKFSALCEEFSHNFYYFKDKFKTQLFPQQIYECATR</sequence>
<evidence type="ECO:0000313" key="2">
    <source>
        <dbReference type="EMBL" id="KAK7590134.1"/>
    </source>
</evidence>